<keyword evidence="3" id="KW-1185">Reference proteome</keyword>
<accession>A0A8J5I9H9</accession>
<gene>
    <name evidence="2" type="ORF">ZIOFF_005181</name>
</gene>
<reference evidence="2 3" key="1">
    <citation type="submission" date="2020-08" db="EMBL/GenBank/DDBJ databases">
        <title>Plant Genome Project.</title>
        <authorList>
            <person name="Zhang R.-G."/>
        </authorList>
    </citation>
    <scope>NUCLEOTIDE SEQUENCE [LARGE SCALE GENOMIC DNA]</scope>
    <source>
        <tissue evidence="2">Rhizome</tissue>
    </source>
</reference>
<sequence>MALTTVLAVMALLIVTVAAPPAAAQLLGGLISNILISGTVPCTTDTTAITPTTSVFPNATVLLQCGQSIIASTVTNSNGAFSILTGTNPLTQLLSSLLEVCKLVVPTPLSACSPMLPSTGFLQSPLQLLSNNGLLGGILGVITNIIPSGFKLVQ</sequence>
<evidence type="ECO:0000313" key="3">
    <source>
        <dbReference type="Proteomes" id="UP000734854"/>
    </source>
</evidence>
<feature type="signal peptide" evidence="1">
    <location>
        <begin position="1"/>
        <end position="18"/>
    </location>
</feature>
<dbReference type="InterPro" id="IPR040404">
    <property type="entry name" value="Phylloplanin-like"/>
</dbReference>
<proteinExistence type="predicted"/>
<organism evidence="2 3">
    <name type="scientific">Zingiber officinale</name>
    <name type="common">Ginger</name>
    <name type="synonym">Amomum zingiber</name>
    <dbReference type="NCBI Taxonomy" id="94328"/>
    <lineage>
        <taxon>Eukaryota</taxon>
        <taxon>Viridiplantae</taxon>
        <taxon>Streptophyta</taxon>
        <taxon>Embryophyta</taxon>
        <taxon>Tracheophyta</taxon>
        <taxon>Spermatophyta</taxon>
        <taxon>Magnoliopsida</taxon>
        <taxon>Liliopsida</taxon>
        <taxon>Zingiberales</taxon>
        <taxon>Zingiberaceae</taxon>
        <taxon>Zingiber</taxon>
    </lineage>
</organism>
<dbReference type="Proteomes" id="UP000734854">
    <property type="component" value="Unassembled WGS sequence"/>
</dbReference>
<evidence type="ECO:0000313" key="2">
    <source>
        <dbReference type="EMBL" id="KAG6531375.1"/>
    </source>
</evidence>
<comment type="caution">
    <text evidence="2">The sequence shown here is derived from an EMBL/GenBank/DDBJ whole genome shotgun (WGS) entry which is preliminary data.</text>
</comment>
<dbReference type="PANTHER" id="PTHR34458:SF5">
    <property type="entry name" value="POLLEN OLE E 1 ALLERGEN AND EXTENSIN FAMILY PROTEIN"/>
    <property type="match status" value="1"/>
</dbReference>
<evidence type="ECO:0000256" key="1">
    <source>
        <dbReference type="SAM" id="SignalP"/>
    </source>
</evidence>
<feature type="chain" id="PRO_5035230719" description="Phylloplanin" evidence="1">
    <location>
        <begin position="19"/>
        <end position="154"/>
    </location>
</feature>
<dbReference type="EMBL" id="JACMSC010000002">
    <property type="protein sequence ID" value="KAG6531375.1"/>
    <property type="molecule type" value="Genomic_DNA"/>
</dbReference>
<keyword evidence="1" id="KW-0732">Signal</keyword>
<dbReference type="OrthoDB" id="905355at2759"/>
<name>A0A8J5I9H9_ZINOF</name>
<evidence type="ECO:0008006" key="4">
    <source>
        <dbReference type="Google" id="ProtNLM"/>
    </source>
</evidence>
<dbReference type="AlphaFoldDB" id="A0A8J5I9H9"/>
<dbReference type="PANTHER" id="PTHR34458">
    <property type="entry name" value="POLLEN OLE E 1 ALLERGEN AND EXTENSIN FAMILY PROTEIN-RELATED"/>
    <property type="match status" value="1"/>
</dbReference>
<protein>
    <recommendedName>
        <fullName evidence="4">Phylloplanin</fullName>
    </recommendedName>
</protein>